<dbReference type="InterPro" id="IPR008816">
    <property type="entry name" value="Gly_zipper_2TM_dom"/>
</dbReference>
<dbReference type="Proteomes" id="UP000584663">
    <property type="component" value="Unassembled WGS sequence"/>
</dbReference>
<feature type="domain" description="Glycine zipper 2TM" evidence="6">
    <location>
        <begin position="172"/>
        <end position="212"/>
    </location>
</feature>
<sequence length="325" mass="34493">MRSSSRLILLTLSMVASVPALAQAGASYPRPGFAPERPPAPMREPAPVVRTDSVGVPPARGNRWGSRVGGRWWGGANAPGGWPAYRRPVRGMTVPSYWTDRRFGVEDWAVYTLPQPPVGYRWSRYYDDAVLIDQRGSVYDSVYGVNWDGMPDYAGAPYAPPPPPVRRDNGLGGAAIGAAAGGVAGNLIAGRGNRLGGTLIGAGVGAAAGYAIDRAEDHGQRMEPGYDDYSYQDPYAPPPPPPAMGRRVVTRDGTTVTTTTTVGTTGALPSPQAGYFADGYYYPAPTATTIVVQGAPVITTTTTTTTEVVRSAPRRARVRSTLVRR</sequence>
<comment type="subcellular location">
    <subcellularLocation>
        <location evidence="1">Cell outer membrane</location>
        <topology evidence="1">Lipid-anchor</topology>
    </subcellularLocation>
</comment>
<dbReference type="AlphaFoldDB" id="A0AA40ZXD4"/>
<dbReference type="EMBL" id="JAFHKU010000125">
    <property type="protein sequence ID" value="MBN3558141.1"/>
    <property type="molecule type" value="Genomic_DNA"/>
</dbReference>
<feature type="signal peptide" evidence="5">
    <location>
        <begin position="1"/>
        <end position="22"/>
    </location>
</feature>
<evidence type="ECO:0000313" key="7">
    <source>
        <dbReference type="EMBL" id="MBB4610450.1"/>
    </source>
</evidence>
<name>A0AA40ZXD4_9SPHN</name>
<evidence type="ECO:0000313" key="9">
    <source>
        <dbReference type="Proteomes" id="UP000584663"/>
    </source>
</evidence>
<organism evidence="8 10">
    <name type="scientific">Sphingomonas yabuuchiae</name>
    <dbReference type="NCBI Taxonomy" id="172044"/>
    <lineage>
        <taxon>Bacteria</taxon>
        <taxon>Pseudomonadati</taxon>
        <taxon>Pseudomonadota</taxon>
        <taxon>Alphaproteobacteria</taxon>
        <taxon>Sphingomonadales</taxon>
        <taxon>Sphingomonadaceae</taxon>
        <taxon>Sphingomonas</taxon>
    </lineage>
</organism>
<comment type="caution">
    <text evidence="8">The sequence shown here is derived from an EMBL/GenBank/DDBJ whole genome shotgun (WGS) entry which is preliminary data.</text>
</comment>
<dbReference type="EMBL" id="JACHNX010000010">
    <property type="protein sequence ID" value="MBB4610450.1"/>
    <property type="molecule type" value="Genomic_DNA"/>
</dbReference>
<evidence type="ECO:0000256" key="1">
    <source>
        <dbReference type="ARBA" id="ARBA00004459"/>
    </source>
</evidence>
<dbReference type="Gene3D" id="3.10.450.160">
    <property type="entry name" value="inner membrane protein cigr"/>
    <property type="match status" value="1"/>
</dbReference>
<reference evidence="7 9" key="1">
    <citation type="submission" date="2020-08" db="EMBL/GenBank/DDBJ databases">
        <title>Genomic Encyclopedia of Type Strains, Phase IV (KMG-IV): sequencing the most valuable type-strain genomes for metagenomic binning, comparative biology and taxonomic classification.</title>
        <authorList>
            <person name="Goeker M."/>
        </authorList>
    </citation>
    <scope>NUCLEOTIDE SEQUENCE [LARGE SCALE GENOMIC DNA]</scope>
    <source>
        <strain evidence="7 9">DSM 14562</strain>
    </source>
</reference>
<evidence type="ECO:0000256" key="3">
    <source>
        <dbReference type="ARBA" id="ARBA00015281"/>
    </source>
</evidence>
<dbReference type="RefSeq" id="WP_184106129.1">
    <property type="nucleotide sequence ID" value="NZ_JACHNX010000010.1"/>
</dbReference>
<dbReference type="InterPro" id="IPR024572">
    <property type="entry name" value="RcnB"/>
</dbReference>
<dbReference type="Proteomes" id="UP000704529">
    <property type="component" value="Unassembled WGS sequence"/>
</dbReference>
<evidence type="ECO:0000256" key="5">
    <source>
        <dbReference type="SAM" id="SignalP"/>
    </source>
</evidence>
<proteinExistence type="inferred from homology"/>
<dbReference type="Pfam" id="PF11776">
    <property type="entry name" value="RcnB"/>
    <property type="match status" value="1"/>
</dbReference>
<evidence type="ECO:0000256" key="4">
    <source>
        <dbReference type="ARBA" id="ARBA00023288"/>
    </source>
</evidence>
<dbReference type="GO" id="GO:0009279">
    <property type="term" value="C:cell outer membrane"/>
    <property type="evidence" value="ECO:0007669"/>
    <property type="project" value="UniProtKB-SubCell"/>
</dbReference>
<feature type="chain" id="PRO_5041395228" description="17 kDa surface antigen" evidence="5">
    <location>
        <begin position="23"/>
        <end position="325"/>
    </location>
</feature>
<gene>
    <name evidence="7" type="ORF">GGQ89_002681</name>
    <name evidence="8" type="ORF">JYA60_07860</name>
</gene>
<keyword evidence="4" id="KW-0449">Lipoprotein</keyword>
<evidence type="ECO:0000259" key="6">
    <source>
        <dbReference type="Pfam" id="PF05433"/>
    </source>
</evidence>
<evidence type="ECO:0000313" key="8">
    <source>
        <dbReference type="EMBL" id="MBN3558141.1"/>
    </source>
</evidence>
<keyword evidence="9" id="KW-1185">Reference proteome</keyword>
<keyword evidence="5" id="KW-0732">Signal</keyword>
<dbReference type="Pfam" id="PF05433">
    <property type="entry name" value="Rick_17kDa_Anti"/>
    <property type="match status" value="1"/>
</dbReference>
<evidence type="ECO:0000313" key="10">
    <source>
        <dbReference type="Proteomes" id="UP000704529"/>
    </source>
</evidence>
<protein>
    <recommendedName>
        <fullName evidence="3">17 kDa surface antigen</fullName>
    </recommendedName>
</protein>
<reference evidence="8" key="2">
    <citation type="submission" date="2021-01" db="EMBL/GenBank/DDBJ databases">
        <title>Genome Sequencing of Type Strains.</title>
        <authorList>
            <person name="Lemaire J.F."/>
            <person name="Inderbitzin P."/>
            <person name="Collins S.B."/>
            <person name="Wespe N."/>
            <person name="Knight-Connoni V."/>
        </authorList>
    </citation>
    <scope>NUCLEOTIDE SEQUENCE</scope>
    <source>
        <strain evidence="8">DSM 14562</strain>
    </source>
</reference>
<accession>A0AA40ZXD4</accession>
<comment type="similarity">
    <text evidence="2">Belongs to the rickettsiale 17 kDa surface antigen family.</text>
</comment>
<evidence type="ECO:0000256" key="2">
    <source>
        <dbReference type="ARBA" id="ARBA00008681"/>
    </source>
</evidence>